<keyword evidence="3" id="KW-1185">Reference proteome</keyword>
<dbReference type="PANTHER" id="PTHR47633:SF16">
    <property type="entry name" value="CAVP-TARGET PROTEIN-LIKE"/>
    <property type="match status" value="1"/>
</dbReference>
<dbReference type="InterPro" id="IPR036179">
    <property type="entry name" value="Ig-like_dom_sf"/>
</dbReference>
<dbReference type="FunFam" id="2.60.40.10:FF:000022">
    <property type="entry name" value="Cardiac titin"/>
    <property type="match status" value="3"/>
</dbReference>
<dbReference type="Proteomes" id="UP000694404">
    <property type="component" value="Unplaced"/>
</dbReference>
<dbReference type="InterPro" id="IPR003598">
    <property type="entry name" value="Ig_sub2"/>
</dbReference>
<name>A0A8C0H4Y4_CHEAB</name>
<evidence type="ECO:0000313" key="3">
    <source>
        <dbReference type="Proteomes" id="UP000694404"/>
    </source>
</evidence>
<dbReference type="InterPro" id="IPR003599">
    <property type="entry name" value="Ig_sub"/>
</dbReference>
<dbReference type="Pfam" id="PF13927">
    <property type="entry name" value="Ig_3"/>
    <property type="match status" value="1"/>
</dbReference>
<dbReference type="AlphaFoldDB" id="A0A8C0H4Y4"/>
<dbReference type="InterPro" id="IPR013098">
    <property type="entry name" value="Ig_I-set"/>
</dbReference>
<dbReference type="InterPro" id="IPR007110">
    <property type="entry name" value="Ig-like_dom"/>
</dbReference>
<feature type="domain" description="Ig-like" evidence="1">
    <location>
        <begin position="192"/>
        <end position="281"/>
    </location>
</feature>
<dbReference type="Gene3D" id="2.60.40.10">
    <property type="entry name" value="Immunoglobulins"/>
    <property type="match status" value="3"/>
</dbReference>
<dbReference type="Pfam" id="PF07679">
    <property type="entry name" value="I-set"/>
    <property type="match status" value="2"/>
</dbReference>
<dbReference type="SMART" id="SM00409">
    <property type="entry name" value="IG"/>
    <property type="match status" value="3"/>
</dbReference>
<protein>
    <recommendedName>
        <fullName evidence="1">Ig-like domain-containing protein</fullName>
    </recommendedName>
</protein>
<evidence type="ECO:0000259" key="1">
    <source>
        <dbReference type="PROSITE" id="PS50835"/>
    </source>
</evidence>
<dbReference type="InterPro" id="IPR013783">
    <property type="entry name" value="Ig-like_fold"/>
</dbReference>
<proteinExistence type="predicted"/>
<dbReference type="PANTHER" id="PTHR47633">
    <property type="entry name" value="IMMUNOGLOBULIN"/>
    <property type="match status" value="1"/>
</dbReference>
<organism evidence="2 3">
    <name type="scientific">Chelonoidis abingdonii</name>
    <name type="common">Abingdon island giant tortoise</name>
    <name type="synonym">Testudo abingdonii</name>
    <dbReference type="NCBI Taxonomy" id="106734"/>
    <lineage>
        <taxon>Eukaryota</taxon>
        <taxon>Metazoa</taxon>
        <taxon>Chordata</taxon>
        <taxon>Craniata</taxon>
        <taxon>Vertebrata</taxon>
        <taxon>Euteleostomi</taxon>
        <taxon>Archelosauria</taxon>
        <taxon>Testudinata</taxon>
        <taxon>Testudines</taxon>
        <taxon>Cryptodira</taxon>
        <taxon>Durocryptodira</taxon>
        <taxon>Testudinoidea</taxon>
        <taxon>Testudinidae</taxon>
        <taxon>Chelonoidis</taxon>
    </lineage>
</organism>
<feature type="domain" description="Ig-like" evidence="1">
    <location>
        <begin position="111"/>
        <end position="185"/>
    </location>
</feature>
<dbReference type="PIRSF" id="PIRSF000615">
    <property type="entry name" value="TyrPK_CSF1-R"/>
    <property type="match status" value="1"/>
</dbReference>
<accession>A0A8C0H4Y4</accession>
<sequence>MDRIQYKFLPWSKSPIKPAKFVKKMNNLNVEKGKPLILECTYSGTPPIAVLWKKNGYKVVHSAKCSITTTETSAILEVPSSKIEDQGQYTCHIENDSGRDLCQADISVTVGDSASLQCQVAGTPEIVVSWYKGDTKLRATPTSKMHFKNNVATLVFSQVDSGDSGEYICKAENSVGEASSSALLSAQDRIVPPFFTRKLKETCGVLGSSALLECKVSGSPPISVAWFQDGNEIVSGDKYEVSFSDNVCGLKLNALDSSDTGPYTCVATNAAGSDECSAFLIVQGQ</sequence>
<reference evidence="2" key="2">
    <citation type="submission" date="2025-09" db="UniProtKB">
        <authorList>
            <consortium name="Ensembl"/>
        </authorList>
    </citation>
    <scope>IDENTIFICATION</scope>
</reference>
<dbReference type="OMA" id="GTHHWAF"/>
<dbReference type="SMART" id="SM00408">
    <property type="entry name" value="IGc2"/>
    <property type="match status" value="3"/>
</dbReference>
<dbReference type="GeneTree" id="ENSGT01110000267173"/>
<dbReference type="SUPFAM" id="SSF48726">
    <property type="entry name" value="Immunoglobulin"/>
    <property type="match status" value="3"/>
</dbReference>
<reference evidence="2" key="1">
    <citation type="submission" date="2025-08" db="UniProtKB">
        <authorList>
            <consortium name="Ensembl"/>
        </authorList>
    </citation>
    <scope>IDENTIFICATION</scope>
</reference>
<dbReference type="GO" id="GO:0004672">
    <property type="term" value="F:protein kinase activity"/>
    <property type="evidence" value="ECO:0007669"/>
    <property type="project" value="TreeGrafter"/>
</dbReference>
<dbReference type="PROSITE" id="PS50835">
    <property type="entry name" value="IG_LIKE"/>
    <property type="match status" value="3"/>
</dbReference>
<evidence type="ECO:0000313" key="2">
    <source>
        <dbReference type="Ensembl" id="ENSCABP00000017703.1"/>
    </source>
</evidence>
<dbReference type="Ensembl" id="ENSCABT00000019416.1">
    <property type="protein sequence ID" value="ENSCABP00000017703.1"/>
    <property type="gene ID" value="ENSCABG00000013161.1"/>
</dbReference>
<feature type="domain" description="Ig-like" evidence="1">
    <location>
        <begin position="18"/>
        <end position="107"/>
    </location>
</feature>